<dbReference type="PANTHER" id="PTHR12542:SF17">
    <property type="entry name" value="EXOCYST SUBUNIT EXO70 FAMILY PROTEIN"/>
    <property type="match status" value="1"/>
</dbReference>
<dbReference type="PANTHER" id="PTHR12542">
    <property type="entry name" value="EXOCYST COMPLEX PROTEIN EXO70"/>
    <property type="match status" value="1"/>
</dbReference>
<evidence type="ECO:0000256" key="1">
    <source>
        <dbReference type="ARBA" id="ARBA00006756"/>
    </source>
</evidence>
<reference evidence="6" key="1">
    <citation type="submission" date="2019-12" db="EMBL/GenBank/DDBJ databases">
        <authorList>
            <person name="Scholes J."/>
        </authorList>
    </citation>
    <scope>NUCLEOTIDE SEQUENCE</scope>
</reference>
<sequence>MKGSLYSGSRPSTPSHSSHQNSVSPPQEMVMEDVVDQAESVIKRWDVDHHEFSPVFSGNRKEAALLLEAVAGLQSAMHYYVNLTPNSHKLITAQKLMRIAIKRLEKEFYVILSSNRKNLDSESVSTHSSTSTLSDLFEDDISNSVEQTSDMAMADLKSIANCMIGSGYGKECVRIYTLIRRSIVDETLYYLGVDKLSHSKIQKMDWDLLETKIKSWLHALRVAVKTLFHGERILCDVVFSCSERISESTFAAISTDAAVTLFGFATNL</sequence>
<dbReference type="OrthoDB" id="1626401at2759"/>
<dbReference type="Gene3D" id="1.20.1280.170">
    <property type="entry name" value="Exocyst complex component Exo70"/>
    <property type="match status" value="1"/>
</dbReference>
<comment type="caution">
    <text evidence="6">The sequence shown here is derived from an EMBL/GenBank/DDBJ whole genome shotgun (WGS) entry which is preliminary data.</text>
</comment>
<feature type="compositionally biased region" description="Low complexity" evidence="4">
    <location>
        <begin position="7"/>
        <end position="19"/>
    </location>
</feature>
<dbReference type="GO" id="GO:0005546">
    <property type="term" value="F:phosphatidylinositol-4,5-bisphosphate binding"/>
    <property type="evidence" value="ECO:0007669"/>
    <property type="project" value="InterPro"/>
</dbReference>
<evidence type="ECO:0000259" key="5">
    <source>
        <dbReference type="Pfam" id="PF03081"/>
    </source>
</evidence>
<protein>
    <recommendedName>
        <fullName evidence="3">Exocyst subunit Exo70 family protein</fullName>
    </recommendedName>
</protein>
<dbReference type="GO" id="GO:0000145">
    <property type="term" value="C:exocyst"/>
    <property type="evidence" value="ECO:0007669"/>
    <property type="project" value="InterPro"/>
</dbReference>
<dbReference type="GO" id="GO:0015031">
    <property type="term" value="P:protein transport"/>
    <property type="evidence" value="ECO:0007669"/>
    <property type="project" value="UniProtKB-KW"/>
</dbReference>
<comment type="similarity">
    <text evidence="1 3">Belongs to the EXO70 family.</text>
</comment>
<dbReference type="InterPro" id="IPR016159">
    <property type="entry name" value="Cullin_repeat-like_dom_sf"/>
</dbReference>
<dbReference type="Pfam" id="PF20669">
    <property type="entry name" value="Exo70_N"/>
    <property type="match status" value="1"/>
</dbReference>
<evidence type="ECO:0000256" key="4">
    <source>
        <dbReference type="SAM" id="MobiDB-lite"/>
    </source>
</evidence>
<feature type="domain" description="Exocyst complex subunit Exo70 C-terminal" evidence="5">
    <location>
        <begin position="214"/>
        <end position="265"/>
    </location>
</feature>
<evidence type="ECO:0000256" key="2">
    <source>
        <dbReference type="ARBA" id="ARBA00022448"/>
    </source>
</evidence>
<feature type="region of interest" description="Disordered" evidence="4">
    <location>
        <begin position="1"/>
        <end position="27"/>
    </location>
</feature>
<keyword evidence="3" id="KW-0268">Exocytosis</keyword>
<keyword evidence="3" id="KW-0653">Protein transport</keyword>
<dbReference type="SUPFAM" id="SSF74788">
    <property type="entry name" value="Cullin repeat-like"/>
    <property type="match status" value="1"/>
</dbReference>
<organism evidence="6 7">
    <name type="scientific">Striga hermonthica</name>
    <name type="common">Purple witchweed</name>
    <name type="synonym">Buchnera hermonthica</name>
    <dbReference type="NCBI Taxonomy" id="68872"/>
    <lineage>
        <taxon>Eukaryota</taxon>
        <taxon>Viridiplantae</taxon>
        <taxon>Streptophyta</taxon>
        <taxon>Embryophyta</taxon>
        <taxon>Tracheophyta</taxon>
        <taxon>Spermatophyta</taxon>
        <taxon>Magnoliopsida</taxon>
        <taxon>eudicotyledons</taxon>
        <taxon>Gunneridae</taxon>
        <taxon>Pentapetalae</taxon>
        <taxon>asterids</taxon>
        <taxon>lamiids</taxon>
        <taxon>Lamiales</taxon>
        <taxon>Orobanchaceae</taxon>
        <taxon>Buchnereae</taxon>
        <taxon>Striga</taxon>
    </lineage>
</organism>
<gene>
    <name evidence="6" type="ORF">SHERM_02835</name>
</gene>
<evidence type="ECO:0000313" key="7">
    <source>
        <dbReference type="Proteomes" id="UP001153555"/>
    </source>
</evidence>
<dbReference type="InterPro" id="IPR004140">
    <property type="entry name" value="Exo70"/>
</dbReference>
<proteinExistence type="inferred from homology"/>
<dbReference type="Proteomes" id="UP001153555">
    <property type="component" value="Unassembled WGS sequence"/>
</dbReference>
<dbReference type="AlphaFoldDB" id="A0A9N7RLY7"/>
<dbReference type="InterPro" id="IPR046364">
    <property type="entry name" value="Exo70_C"/>
</dbReference>
<keyword evidence="7" id="KW-1185">Reference proteome</keyword>
<dbReference type="EMBL" id="CACSLK010028168">
    <property type="protein sequence ID" value="CAA0835109.1"/>
    <property type="molecule type" value="Genomic_DNA"/>
</dbReference>
<dbReference type="Pfam" id="PF03081">
    <property type="entry name" value="Exo70_C"/>
    <property type="match status" value="1"/>
</dbReference>
<comment type="function">
    <text evidence="3">Component of the exocyst complex.</text>
</comment>
<evidence type="ECO:0000256" key="3">
    <source>
        <dbReference type="RuleBase" id="RU365026"/>
    </source>
</evidence>
<name>A0A9N7RLY7_STRHE</name>
<dbReference type="GO" id="GO:0006887">
    <property type="term" value="P:exocytosis"/>
    <property type="evidence" value="ECO:0007669"/>
    <property type="project" value="UniProtKB-KW"/>
</dbReference>
<accession>A0A9N7RLY7</accession>
<evidence type="ECO:0000313" key="6">
    <source>
        <dbReference type="EMBL" id="CAA0835109.1"/>
    </source>
</evidence>
<keyword evidence="2 3" id="KW-0813">Transport</keyword>